<reference evidence="10" key="1">
    <citation type="submission" date="2016-10" db="EMBL/GenBank/DDBJ databases">
        <authorList>
            <person name="Varghese N."/>
            <person name="Submissions S."/>
        </authorList>
    </citation>
    <scope>NUCLEOTIDE SEQUENCE [LARGE SCALE GENOMIC DNA]</scope>
    <source>
        <strain evidence="10">FP5</strain>
    </source>
</reference>
<feature type="transmembrane region" description="Helical" evidence="8">
    <location>
        <begin position="310"/>
        <end position="328"/>
    </location>
</feature>
<feature type="transmembrane region" description="Helical" evidence="8">
    <location>
        <begin position="340"/>
        <end position="358"/>
    </location>
</feature>
<dbReference type="InterPro" id="IPR004761">
    <property type="entry name" value="Spore_GerAB"/>
</dbReference>
<comment type="similarity">
    <text evidence="2">Belongs to the amino acid-polyamine-organocation (APC) superfamily. Spore germination protein (SGP) (TC 2.A.3.9) family.</text>
</comment>
<keyword evidence="3" id="KW-0813">Transport</keyword>
<dbReference type="RefSeq" id="WP_089754035.1">
    <property type="nucleotide sequence ID" value="NZ_FOOG01000045.1"/>
</dbReference>
<dbReference type="NCBIfam" id="TIGR00912">
    <property type="entry name" value="2A0309"/>
    <property type="match status" value="1"/>
</dbReference>
<dbReference type="Proteomes" id="UP000198897">
    <property type="component" value="Unassembled WGS sequence"/>
</dbReference>
<dbReference type="EMBL" id="FOOG01000045">
    <property type="protein sequence ID" value="SFG46073.1"/>
    <property type="molecule type" value="Genomic_DNA"/>
</dbReference>
<feature type="transmembrane region" description="Helical" evidence="8">
    <location>
        <begin position="15"/>
        <end position="34"/>
    </location>
</feature>
<sequence>MNTNLIIKPDKTVEAFYLFFIVHTLQIGAGLMGVPRVIFIESGTDSWIAILLAGIYLHFVAWIMILILRKYDNADIIGIQCDVFGRWLGKTMGIVYVIYFFFILLSVIKNYIEVVQVFIFPEIPVWLMSGFLLSLMIYALLGGFRVVVGTSFIFFLLTIWIVITISKPITYMDWDHFTPIFQTGTLDQLKGAYKTAYSVLGLEILFFVYPYIKNKQKVALPVHAGLAFTTFLILLVTVVSIGYFSPEQLKQTVWATLSLFKIISYPIVERFDFIAIALWMMVIIPNIVLFGWALIQSLKRLFQLPEKSSLYVVAILLFLASILIEYRVHINQLTDWTSSLGFWLVFVYPVILYPIVLIRKRFRKENTP</sequence>
<evidence type="ECO:0000256" key="3">
    <source>
        <dbReference type="ARBA" id="ARBA00022448"/>
    </source>
</evidence>
<dbReference type="Pfam" id="PF03845">
    <property type="entry name" value="Spore_permease"/>
    <property type="match status" value="1"/>
</dbReference>
<dbReference type="GO" id="GO:0016020">
    <property type="term" value="C:membrane"/>
    <property type="evidence" value="ECO:0007669"/>
    <property type="project" value="UniProtKB-SubCell"/>
</dbReference>
<gene>
    <name evidence="9" type="ORF">SAMN05216353_14512</name>
</gene>
<organism evidence="9 10">
    <name type="scientific">Halobacillus alkaliphilus</name>
    <dbReference type="NCBI Taxonomy" id="396056"/>
    <lineage>
        <taxon>Bacteria</taxon>
        <taxon>Bacillati</taxon>
        <taxon>Bacillota</taxon>
        <taxon>Bacilli</taxon>
        <taxon>Bacillales</taxon>
        <taxon>Bacillaceae</taxon>
        <taxon>Halobacillus</taxon>
    </lineage>
</organism>
<evidence type="ECO:0000313" key="9">
    <source>
        <dbReference type="EMBL" id="SFG46073.1"/>
    </source>
</evidence>
<dbReference type="GO" id="GO:0009847">
    <property type="term" value="P:spore germination"/>
    <property type="evidence" value="ECO:0007669"/>
    <property type="project" value="InterPro"/>
</dbReference>
<name>A0A1I2S170_9BACI</name>
<evidence type="ECO:0000256" key="8">
    <source>
        <dbReference type="SAM" id="Phobius"/>
    </source>
</evidence>
<evidence type="ECO:0000313" key="10">
    <source>
        <dbReference type="Proteomes" id="UP000198897"/>
    </source>
</evidence>
<feature type="transmembrane region" description="Helical" evidence="8">
    <location>
        <begin position="224"/>
        <end position="244"/>
    </location>
</feature>
<dbReference type="PANTHER" id="PTHR34975:SF2">
    <property type="entry name" value="SPORE GERMINATION PROTEIN A2"/>
    <property type="match status" value="1"/>
</dbReference>
<evidence type="ECO:0000256" key="2">
    <source>
        <dbReference type="ARBA" id="ARBA00007998"/>
    </source>
</evidence>
<feature type="transmembrane region" description="Helical" evidence="8">
    <location>
        <begin position="273"/>
        <end position="298"/>
    </location>
</feature>
<keyword evidence="6 8" id="KW-1133">Transmembrane helix</keyword>
<keyword evidence="4" id="KW-0309">Germination</keyword>
<evidence type="ECO:0000256" key="7">
    <source>
        <dbReference type="ARBA" id="ARBA00023136"/>
    </source>
</evidence>
<protein>
    <submittedName>
        <fullName evidence="9">Spore germination protein (Amino acid permease)</fullName>
    </submittedName>
</protein>
<accession>A0A1I2S170</accession>
<evidence type="ECO:0000256" key="1">
    <source>
        <dbReference type="ARBA" id="ARBA00004141"/>
    </source>
</evidence>
<dbReference type="Gene3D" id="1.20.1740.10">
    <property type="entry name" value="Amino acid/polyamine transporter I"/>
    <property type="match status" value="1"/>
</dbReference>
<keyword evidence="7 8" id="KW-0472">Membrane</keyword>
<feature type="transmembrane region" description="Helical" evidence="8">
    <location>
        <begin position="118"/>
        <end position="140"/>
    </location>
</feature>
<proteinExistence type="inferred from homology"/>
<feature type="transmembrane region" description="Helical" evidence="8">
    <location>
        <begin position="152"/>
        <end position="171"/>
    </location>
</feature>
<keyword evidence="5 8" id="KW-0812">Transmembrane</keyword>
<comment type="subcellular location">
    <subcellularLocation>
        <location evidence="1">Membrane</location>
        <topology evidence="1">Multi-pass membrane protein</topology>
    </subcellularLocation>
</comment>
<evidence type="ECO:0000256" key="4">
    <source>
        <dbReference type="ARBA" id="ARBA00022544"/>
    </source>
</evidence>
<keyword evidence="10" id="KW-1185">Reference proteome</keyword>
<dbReference type="OrthoDB" id="2380240at2"/>
<evidence type="ECO:0000256" key="5">
    <source>
        <dbReference type="ARBA" id="ARBA00022692"/>
    </source>
</evidence>
<feature type="transmembrane region" description="Helical" evidence="8">
    <location>
        <begin position="46"/>
        <end position="68"/>
    </location>
</feature>
<dbReference type="AlphaFoldDB" id="A0A1I2S170"/>
<feature type="transmembrane region" description="Helical" evidence="8">
    <location>
        <begin position="94"/>
        <end position="112"/>
    </location>
</feature>
<evidence type="ECO:0000256" key="6">
    <source>
        <dbReference type="ARBA" id="ARBA00022989"/>
    </source>
</evidence>
<dbReference type="PANTHER" id="PTHR34975">
    <property type="entry name" value="SPORE GERMINATION PROTEIN A2"/>
    <property type="match status" value="1"/>
</dbReference>